<feature type="compositionally biased region" description="Basic and acidic residues" evidence="2">
    <location>
        <begin position="302"/>
        <end position="314"/>
    </location>
</feature>
<feature type="compositionally biased region" description="Low complexity" evidence="2">
    <location>
        <begin position="342"/>
        <end position="354"/>
    </location>
</feature>
<feature type="compositionally biased region" description="Low complexity" evidence="2">
    <location>
        <begin position="399"/>
        <end position="417"/>
    </location>
</feature>
<evidence type="ECO:0000313" key="3">
    <source>
        <dbReference type="EMBL" id="GIL70422.1"/>
    </source>
</evidence>
<dbReference type="AlphaFoldDB" id="A0A8J4FCE0"/>
<sequence>MSRRANPIKGPGLKLEREQQDALRKEQYGFTNLAKEQQFRSTTQGDMKALNDKLRELTDMLEDRKNANRLLATENQRLKKMCADLQVQLLDKPTARGESAALKSMRDMARQFQNREQMTAAAAEKLVSELMAQNQLAADEMQQLGDDRDGLLAELRTTQEALSSASTEVAAYREQLAVMTEEKETVMAEKEEQTRQAQQLDEQRQQTIMQLEGEVEALKKQLIERDAAAEAARVAAEAALRSQKAALEAEALLQRQAAVAQAEAQANSLKQLLHKAHELLRALNQTEALEPGWTIIEQGRQEVGTREQRLEHEPAPPPAPAPPAVAVATATALRRSRRPSRAGDSGSGDPDAVVTNGPAGRHSAAASVAGSLQFEKSGNVGQVAAAAAEERSPVKSRTGSVAASVAGRSSARPSEDG</sequence>
<name>A0A8J4FCE0_9CHLO</name>
<feature type="coiled-coil region" evidence="1">
    <location>
        <begin position="120"/>
        <end position="228"/>
    </location>
</feature>
<accession>A0A8J4FCE0</accession>
<dbReference type="EMBL" id="BNCP01000002">
    <property type="protein sequence ID" value="GIL70422.1"/>
    <property type="molecule type" value="Genomic_DNA"/>
</dbReference>
<dbReference type="Proteomes" id="UP000747110">
    <property type="component" value="Unassembled WGS sequence"/>
</dbReference>
<reference evidence="3" key="1">
    <citation type="journal article" date="2021" name="Proc. Natl. Acad. Sci. U.S.A.">
        <title>Three genomes in the algal genus Volvox reveal the fate of a haploid sex-determining region after a transition to homothallism.</title>
        <authorList>
            <person name="Yamamoto K."/>
            <person name="Hamaji T."/>
            <person name="Kawai-Toyooka H."/>
            <person name="Matsuzaki R."/>
            <person name="Takahashi F."/>
            <person name="Nishimura Y."/>
            <person name="Kawachi M."/>
            <person name="Noguchi H."/>
            <person name="Minakuchi Y."/>
            <person name="Umen J.G."/>
            <person name="Toyoda A."/>
            <person name="Nozaki H."/>
        </authorList>
    </citation>
    <scope>NUCLEOTIDE SEQUENCE</scope>
    <source>
        <strain evidence="3">NIES-3786</strain>
    </source>
</reference>
<proteinExistence type="predicted"/>
<organism evidence="3 4">
    <name type="scientific">Volvox reticuliferus</name>
    <dbReference type="NCBI Taxonomy" id="1737510"/>
    <lineage>
        <taxon>Eukaryota</taxon>
        <taxon>Viridiplantae</taxon>
        <taxon>Chlorophyta</taxon>
        <taxon>core chlorophytes</taxon>
        <taxon>Chlorophyceae</taxon>
        <taxon>CS clade</taxon>
        <taxon>Chlamydomonadales</taxon>
        <taxon>Volvocaceae</taxon>
        <taxon>Volvox</taxon>
    </lineage>
</organism>
<gene>
    <name evidence="3" type="ORF">Vretifemale_1185</name>
</gene>
<comment type="caution">
    <text evidence="3">The sequence shown here is derived from an EMBL/GenBank/DDBJ whole genome shotgun (WGS) entry which is preliminary data.</text>
</comment>
<dbReference type="OrthoDB" id="10628323at2759"/>
<feature type="coiled-coil region" evidence="1">
    <location>
        <begin position="259"/>
        <end position="289"/>
    </location>
</feature>
<evidence type="ECO:0000256" key="2">
    <source>
        <dbReference type="SAM" id="MobiDB-lite"/>
    </source>
</evidence>
<feature type="region of interest" description="Disordered" evidence="2">
    <location>
        <begin position="379"/>
        <end position="417"/>
    </location>
</feature>
<feature type="region of interest" description="Disordered" evidence="2">
    <location>
        <begin position="302"/>
        <end position="367"/>
    </location>
</feature>
<feature type="region of interest" description="Disordered" evidence="2">
    <location>
        <begin position="1"/>
        <end position="20"/>
    </location>
</feature>
<keyword evidence="4" id="KW-1185">Reference proteome</keyword>
<evidence type="ECO:0000313" key="4">
    <source>
        <dbReference type="Proteomes" id="UP000747110"/>
    </source>
</evidence>
<feature type="non-terminal residue" evidence="3">
    <location>
        <position position="1"/>
    </location>
</feature>
<evidence type="ECO:0000256" key="1">
    <source>
        <dbReference type="SAM" id="Coils"/>
    </source>
</evidence>
<protein>
    <submittedName>
        <fullName evidence="3">Uncharacterized protein</fullName>
    </submittedName>
</protein>
<feature type="compositionally biased region" description="Low complexity" evidence="2">
    <location>
        <begin position="324"/>
        <end position="333"/>
    </location>
</feature>
<keyword evidence="1" id="KW-0175">Coiled coil</keyword>